<comment type="caution">
    <text evidence="2">The sequence shown here is derived from an EMBL/GenBank/DDBJ whole genome shotgun (WGS) entry which is preliminary data.</text>
</comment>
<dbReference type="OMA" id="EYTHEQT"/>
<dbReference type="GeneID" id="5855305"/>
<evidence type="ECO:0000313" key="2">
    <source>
        <dbReference type="EMBL" id="EDP43784.1"/>
    </source>
</evidence>
<organism evidence="2 3">
    <name type="scientific">Malassezia globosa (strain ATCC MYA-4612 / CBS 7966)</name>
    <name type="common">Dandruff-associated fungus</name>
    <dbReference type="NCBI Taxonomy" id="425265"/>
    <lineage>
        <taxon>Eukaryota</taxon>
        <taxon>Fungi</taxon>
        <taxon>Dikarya</taxon>
        <taxon>Basidiomycota</taxon>
        <taxon>Ustilaginomycotina</taxon>
        <taxon>Malasseziomycetes</taxon>
        <taxon>Malasseziales</taxon>
        <taxon>Malasseziaceae</taxon>
        <taxon>Malassezia</taxon>
    </lineage>
</organism>
<keyword evidence="1" id="KW-0812">Transmembrane</keyword>
<dbReference type="VEuPathDB" id="FungiDB:MGL_1997"/>
<evidence type="ECO:0008006" key="4">
    <source>
        <dbReference type="Google" id="ProtNLM"/>
    </source>
</evidence>
<dbReference type="RefSeq" id="XP_001730998.1">
    <property type="nucleotide sequence ID" value="XM_001730946.1"/>
</dbReference>
<protein>
    <recommendedName>
        <fullName evidence="4">UDENN domain-containing protein</fullName>
    </recommendedName>
</protein>
<feature type="transmembrane region" description="Helical" evidence="1">
    <location>
        <begin position="364"/>
        <end position="385"/>
    </location>
</feature>
<proteinExistence type="predicted"/>
<dbReference type="AlphaFoldDB" id="A8Q086"/>
<keyword evidence="3" id="KW-1185">Reference proteome</keyword>
<gene>
    <name evidence="2" type="ORF">MGL_1997</name>
</gene>
<dbReference type="Proteomes" id="UP000008837">
    <property type="component" value="Unassembled WGS sequence"/>
</dbReference>
<sequence length="598" mass="66265">MSSVTHIRGVFVAEFHIRHGNAIVFQDPPDLDTDGLEWKVLPSGAHTISRDAIYFSYGHDMMGIAAYHARRLSNEEGASQQRGARCISIGVILPCPQDPSGQLRNLLPHLPVLAQLADDVAHGLKAPGVALYNAQYAPVHRMSISPTLEQLSYDPATYMLSMHSFLGPLMAPLIKLLLLPRRLLIYAPAPVERAAIVAFNLAELVHAAFVYAVHVPGHVRVHGMLTLHDLDAWKQLTFAAESAWIAWTSDRILLDKTDAYDVCLDVSALMFPSAVASPSPAKPLARFVKHATLQPTNLSWSTRDLSLFMELAEQERRYQDLLESEGRPNFDAWCHAEHLPSSCSLHVSMATPWRYRQQDARMLLVGYLVVLVASIRFWLTEWWLIRSQLHVLVPVSLVMPLGVRGDGGLSTGIVDLSEDAVSADESRTCMSQRPCWTAATAAGESNDCMSGSNESVDPLIAAYGLPQSGKSPRNSSSRLSAPSILSRRSSLHNDRSIIPAHPRYDPSDAPHLPLESMTGIYIRARHIQLSAFLEERISTLPNTNESSALLFPRTVRMTSSMFERLGLDAGSSIDRAWIQSLLTPHSCSLQVSRWPWFW</sequence>
<evidence type="ECO:0000313" key="3">
    <source>
        <dbReference type="Proteomes" id="UP000008837"/>
    </source>
</evidence>
<keyword evidence="1" id="KW-0472">Membrane</keyword>
<accession>A8Q086</accession>
<dbReference type="EMBL" id="AAYY01000006">
    <property type="protein sequence ID" value="EDP43784.1"/>
    <property type="molecule type" value="Genomic_DNA"/>
</dbReference>
<dbReference type="KEGG" id="mgl:MGL_1997"/>
<keyword evidence="1" id="KW-1133">Transmembrane helix</keyword>
<dbReference type="GO" id="GO:0005811">
    <property type="term" value="C:lipid droplet"/>
    <property type="evidence" value="ECO:0007669"/>
    <property type="project" value="TreeGrafter"/>
</dbReference>
<dbReference type="InParanoid" id="A8Q086"/>
<evidence type="ECO:0000256" key="1">
    <source>
        <dbReference type="SAM" id="Phobius"/>
    </source>
</evidence>
<dbReference type="PANTHER" id="PTHR28153:SF1">
    <property type="entry name" value="DUF4484 DOMAIN-CONTAINING PROTEIN"/>
    <property type="match status" value="1"/>
</dbReference>
<reference evidence="2 3" key="1">
    <citation type="journal article" date="2007" name="Proc. Natl. Acad. Sci. U.S.A.">
        <title>Dandruff-associated Malassezia genomes reveal convergent and divergent virulence traits shared with plant and human fungal pathogens.</title>
        <authorList>
            <person name="Xu J."/>
            <person name="Saunders C.W."/>
            <person name="Hu P."/>
            <person name="Grant R.A."/>
            <person name="Boekhout T."/>
            <person name="Kuramae E.E."/>
            <person name="Kronstad J.W."/>
            <person name="Deangelis Y.M."/>
            <person name="Reeder N.L."/>
            <person name="Johnstone K.R."/>
            <person name="Leland M."/>
            <person name="Fieno A.M."/>
            <person name="Begley W.M."/>
            <person name="Sun Y."/>
            <person name="Lacey M.P."/>
            <person name="Chaudhary T."/>
            <person name="Keough T."/>
            <person name="Chu L."/>
            <person name="Sears R."/>
            <person name="Yuan B."/>
            <person name="Dawson T.L.Jr."/>
        </authorList>
    </citation>
    <scope>NUCLEOTIDE SEQUENCE [LARGE SCALE GENOMIC DNA]</scope>
    <source>
        <strain evidence="3">ATCC MYA-4612 / CBS 7966</strain>
    </source>
</reference>
<dbReference type="STRING" id="425265.A8Q086"/>
<dbReference type="PANTHER" id="PTHR28153">
    <property type="entry name" value="PROTEIN, PUTATIVE-RELATED"/>
    <property type="match status" value="1"/>
</dbReference>
<dbReference type="InterPro" id="IPR018626">
    <property type="entry name" value="LCHN/Anr2"/>
</dbReference>
<name>A8Q086_MALGO</name>
<dbReference type="Pfam" id="PF09804">
    <property type="entry name" value="DENND11"/>
    <property type="match status" value="2"/>
</dbReference>
<dbReference type="InterPro" id="IPR053056">
    <property type="entry name" value="Lipid_Metab_Assoc_Protein"/>
</dbReference>
<dbReference type="OrthoDB" id="2152680at2759"/>